<sequence>MGGLGLARGGALFSPDGTKFSFQVDRSVLTLSLCASFQGKNRRCDLAAKSTGSFAAWSWETHTQKEEPFVQCVSCSRCTLKTVSFCVLVCGVELGLFTLE</sequence>
<dbReference type="EMBL" id="OX395131">
    <property type="protein sequence ID" value="CAI5778270.1"/>
    <property type="molecule type" value="Genomic_DNA"/>
</dbReference>
<dbReference type="AlphaFoldDB" id="A0AA35P9Z9"/>
<evidence type="ECO:0000313" key="1">
    <source>
        <dbReference type="EMBL" id="CAI5778270.1"/>
    </source>
</evidence>
<protein>
    <submittedName>
        <fullName evidence="1">Uncharacterized protein</fullName>
    </submittedName>
</protein>
<accession>A0AA35P9Z9</accession>
<name>A0AA35P9Z9_9SAUR</name>
<reference evidence="1" key="1">
    <citation type="submission" date="2022-12" db="EMBL/GenBank/DDBJ databases">
        <authorList>
            <person name="Alioto T."/>
            <person name="Alioto T."/>
            <person name="Gomez Garrido J."/>
        </authorList>
    </citation>
    <scope>NUCLEOTIDE SEQUENCE</scope>
</reference>
<proteinExistence type="predicted"/>
<keyword evidence="2" id="KW-1185">Reference proteome</keyword>
<dbReference type="Proteomes" id="UP001178461">
    <property type="component" value="Chromosome 6"/>
</dbReference>
<evidence type="ECO:0000313" key="2">
    <source>
        <dbReference type="Proteomes" id="UP001178461"/>
    </source>
</evidence>
<gene>
    <name evidence="1" type="ORF">PODLI_1B012086</name>
</gene>
<organism evidence="1 2">
    <name type="scientific">Podarcis lilfordi</name>
    <name type="common">Lilford's wall lizard</name>
    <dbReference type="NCBI Taxonomy" id="74358"/>
    <lineage>
        <taxon>Eukaryota</taxon>
        <taxon>Metazoa</taxon>
        <taxon>Chordata</taxon>
        <taxon>Craniata</taxon>
        <taxon>Vertebrata</taxon>
        <taxon>Euteleostomi</taxon>
        <taxon>Lepidosauria</taxon>
        <taxon>Squamata</taxon>
        <taxon>Bifurcata</taxon>
        <taxon>Unidentata</taxon>
        <taxon>Episquamata</taxon>
        <taxon>Laterata</taxon>
        <taxon>Lacertibaenia</taxon>
        <taxon>Lacertidae</taxon>
        <taxon>Podarcis</taxon>
    </lineage>
</organism>